<comment type="subcellular location">
    <subcellularLocation>
        <location evidence="1">Membrane</location>
        <topology evidence="1">Single-pass membrane protein</topology>
    </subcellularLocation>
</comment>
<dbReference type="STRING" id="7070.A0A139WE49"/>
<keyword evidence="2 7" id="KW-0812">Transmembrane</keyword>
<dbReference type="InterPro" id="IPR007110">
    <property type="entry name" value="Ig-like_dom"/>
</dbReference>
<dbReference type="InterPro" id="IPR013106">
    <property type="entry name" value="Ig_V-set"/>
</dbReference>
<dbReference type="Pfam" id="PF08205">
    <property type="entry name" value="C2-set_2"/>
    <property type="match status" value="1"/>
</dbReference>
<name>A0A139WE49_TRICA</name>
<dbReference type="SMART" id="SM00408">
    <property type="entry name" value="IGc2"/>
    <property type="match status" value="5"/>
</dbReference>
<dbReference type="CDD" id="cd00096">
    <property type="entry name" value="Ig"/>
    <property type="match status" value="1"/>
</dbReference>
<protein>
    <recommendedName>
        <fullName evidence="12">Nephrin-like Protein</fullName>
    </recommendedName>
</protein>
<evidence type="ECO:0000313" key="11">
    <source>
        <dbReference type="Proteomes" id="UP000007266"/>
    </source>
</evidence>
<dbReference type="EMBL" id="KQ971354">
    <property type="protein sequence ID" value="KYB26230.1"/>
    <property type="molecule type" value="Genomic_DNA"/>
</dbReference>
<dbReference type="CDD" id="cd00063">
    <property type="entry name" value="FN3"/>
    <property type="match status" value="1"/>
</dbReference>
<dbReference type="InParanoid" id="A0A139WE49"/>
<reference evidence="10 11" key="2">
    <citation type="journal article" date="2010" name="Nucleic Acids Res.">
        <title>BeetleBase in 2010: revisions to provide comprehensive genomic information for Tribolium castaneum.</title>
        <authorList>
            <person name="Kim H.S."/>
            <person name="Murphy T."/>
            <person name="Xia J."/>
            <person name="Caragea D."/>
            <person name="Park Y."/>
            <person name="Beeman R.W."/>
            <person name="Lorenzen M.D."/>
            <person name="Butcher S."/>
            <person name="Manak J.R."/>
            <person name="Brown S.J."/>
        </authorList>
    </citation>
    <scope>GENOME REANNOTATION</scope>
    <source>
        <strain evidence="10 11">Georgia GA2</strain>
    </source>
</reference>
<dbReference type="Proteomes" id="UP000007266">
    <property type="component" value="Linkage group 7"/>
</dbReference>
<dbReference type="PANTHER" id="PTHR23278:SF31">
    <property type="entry name" value="SIDESTEP II, ISOFORM A"/>
    <property type="match status" value="1"/>
</dbReference>
<feature type="domain" description="Ig-like" evidence="8">
    <location>
        <begin position="251"/>
        <end position="356"/>
    </location>
</feature>
<dbReference type="InterPro" id="IPR003599">
    <property type="entry name" value="Ig_sub"/>
</dbReference>
<dbReference type="PROSITE" id="PS50853">
    <property type="entry name" value="FN3"/>
    <property type="match status" value="1"/>
</dbReference>
<evidence type="ECO:0000256" key="2">
    <source>
        <dbReference type="ARBA" id="ARBA00022692"/>
    </source>
</evidence>
<dbReference type="Pfam" id="PF07686">
    <property type="entry name" value="V-set"/>
    <property type="match status" value="1"/>
</dbReference>
<feature type="transmembrane region" description="Helical" evidence="7">
    <location>
        <begin position="663"/>
        <end position="686"/>
    </location>
</feature>
<dbReference type="Gene3D" id="2.60.40.10">
    <property type="entry name" value="Immunoglobulins"/>
    <property type="match status" value="6"/>
</dbReference>
<dbReference type="SMART" id="SM00409">
    <property type="entry name" value="IG"/>
    <property type="match status" value="5"/>
</dbReference>
<feature type="domain" description="Ig-like" evidence="8">
    <location>
        <begin position="361"/>
        <end position="447"/>
    </location>
</feature>
<evidence type="ECO:0000259" key="8">
    <source>
        <dbReference type="PROSITE" id="PS50835"/>
    </source>
</evidence>
<evidence type="ECO:0000256" key="5">
    <source>
        <dbReference type="ARBA" id="ARBA00023157"/>
    </source>
</evidence>
<dbReference type="SUPFAM" id="SSF48726">
    <property type="entry name" value="Immunoglobulin"/>
    <property type="match status" value="5"/>
</dbReference>
<dbReference type="InterPro" id="IPR013162">
    <property type="entry name" value="CD80_C2-set"/>
</dbReference>
<dbReference type="AlphaFoldDB" id="A0A139WE49"/>
<dbReference type="InterPro" id="IPR013783">
    <property type="entry name" value="Ig-like_fold"/>
</dbReference>
<dbReference type="PROSITE" id="PS50835">
    <property type="entry name" value="IG_LIKE"/>
    <property type="match status" value="5"/>
</dbReference>
<gene>
    <name evidence="10" type="primary">AUGUSTUS-3.0.2_33672</name>
    <name evidence="10" type="ORF">TcasGA2_TC033672</name>
</gene>
<feature type="domain" description="Ig-like" evidence="8">
    <location>
        <begin position="30"/>
        <end position="154"/>
    </location>
</feature>
<keyword evidence="4 7" id="KW-0472">Membrane</keyword>
<organism evidence="10 11">
    <name type="scientific">Tribolium castaneum</name>
    <name type="common">Red flour beetle</name>
    <dbReference type="NCBI Taxonomy" id="7070"/>
    <lineage>
        <taxon>Eukaryota</taxon>
        <taxon>Metazoa</taxon>
        <taxon>Ecdysozoa</taxon>
        <taxon>Arthropoda</taxon>
        <taxon>Hexapoda</taxon>
        <taxon>Insecta</taxon>
        <taxon>Pterygota</taxon>
        <taxon>Neoptera</taxon>
        <taxon>Endopterygota</taxon>
        <taxon>Coleoptera</taxon>
        <taxon>Polyphaga</taxon>
        <taxon>Cucujiformia</taxon>
        <taxon>Tenebrionidae</taxon>
        <taxon>Tenebrionidae incertae sedis</taxon>
        <taxon>Tribolium</taxon>
    </lineage>
</organism>
<dbReference type="InterPro" id="IPR036116">
    <property type="entry name" value="FN3_sf"/>
</dbReference>
<dbReference type="SUPFAM" id="SSF49265">
    <property type="entry name" value="Fibronectin type III"/>
    <property type="match status" value="1"/>
</dbReference>
<proteinExistence type="predicted"/>
<dbReference type="PANTHER" id="PTHR23278">
    <property type="entry name" value="SIDESTEP PROTEIN"/>
    <property type="match status" value="1"/>
</dbReference>
<evidence type="ECO:0000259" key="9">
    <source>
        <dbReference type="PROSITE" id="PS50853"/>
    </source>
</evidence>
<evidence type="ECO:0000256" key="7">
    <source>
        <dbReference type="SAM" id="Phobius"/>
    </source>
</evidence>
<evidence type="ECO:0000313" key="10">
    <source>
        <dbReference type="EMBL" id="KYB26230.1"/>
    </source>
</evidence>
<dbReference type="eggNOG" id="KOG3515">
    <property type="taxonomic scope" value="Eukaryota"/>
</dbReference>
<reference evidence="10 11" key="1">
    <citation type="journal article" date="2008" name="Nature">
        <title>The genome of the model beetle and pest Tribolium castaneum.</title>
        <authorList>
            <consortium name="Tribolium Genome Sequencing Consortium"/>
            <person name="Richards S."/>
            <person name="Gibbs R.A."/>
            <person name="Weinstock G.M."/>
            <person name="Brown S.J."/>
            <person name="Denell R."/>
            <person name="Beeman R.W."/>
            <person name="Gibbs R."/>
            <person name="Beeman R.W."/>
            <person name="Brown S.J."/>
            <person name="Bucher G."/>
            <person name="Friedrich M."/>
            <person name="Grimmelikhuijzen C.J."/>
            <person name="Klingler M."/>
            <person name="Lorenzen M."/>
            <person name="Richards S."/>
            <person name="Roth S."/>
            <person name="Schroder R."/>
            <person name="Tautz D."/>
            <person name="Zdobnov E.M."/>
            <person name="Muzny D."/>
            <person name="Gibbs R.A."/>
            <person name="Weinstock G.M."/>
            <person name="Attaway T."/>
            <person name="Bell S."/>
            <person name="Buhay C.J."/>
            <person name="Chandrabose M.N."/>
            <person name="Chavez D."/>
            <person name="Clerk-Blankenburg K.P."/>
            <person name="Cree A."/>
            <person name="Dao M."/>
            <person name="Davis C."/>
            <person name="Chacko J."/>
            <person name="Dinh H."/>
            <person name="Dugan-Rocha S."/>
            <person name="Fowler G."/>
            <person name="Garner T.T."/>
            <person name="Garnes J."/>
            <person name="Gnirke A."/>
            <person name="Hawes A."/>
            <person name="Hernandez J."/>
            <person name="Hines S."/>
            <person name="Holder M."/>
            <person name="Hume J."/>
            <person name="Jhangiani S.N."/>
            <person name="Joshi V."/>
            <person name="Khan Z.M."/>
            <person name="Jackson L."/>
            <person name="Kovar C."/>
            <person name="Kowis A."/>
            <person name="Lee S."/>
            <person name="Lewis L.R."/>
            <person name="Margolis J."/>
            <person name="Morgan M."/>
            <person name="Nazareth L.V."/>
            <person name="Nguyen N."/>
            <person name="Okwuonu G."/>
            <person name="Parker D."/>
            <person name="Richards S."/>
            <person name="Ruiz S.J."/>
            <person name="Santibanez J."/>
            <person name="Savard J."/>
            <person name="Scherer S.E."/>
            <person name="Schneider B."/>
            <person name="Sodergren E."/>
            <person name="Tautz D."/>
            <person name="Vattahil S."/>
            <person name="Villasana D."/>
            <person name="White C.S."/>
            <person name="Wright R."/>
            <person name="Park Y."/>
            <person name="Beeman R.W."/>
            <person name="Lord J."/>
            <person name="Oppert B."/>
            <person name="Lorenzen M."/>
            <person name="Brown S."/>
            <person name="Wang L."/>
            <person name="Savard J."/>
            <person name="Tautz D."/>
            <person name="Richards S."/>
            <person name="Weinstock G."/>
            <person name="Gibbs R.A."/>
            <person name="Liu Y."/>
            <person name="Worley K."/>
            <person name="Weinstock G."/>
            <person name="Elsik C.G."/>
            <person name="Reese J.T."/>
            <person name="Elhaik E."/>
            <person name="Landan G."/>
            <person name="Graur D."/>
            <person name="Arensburger P."/>
            <person name="Atkinson P."/>
            <person name="Beeman R.W."/>
            <person name="Beidler J."/>
            <person name="Brown S.J."/>
            <person name="Demuth J.P."/>
            <person name="Drury D.W."/>
            <person name="Du Y.Z."/>
            <person name="Fujiwara H."/>
            <person name="Lorenzen M."/>
            <person name="Maselli V."/>
            <person name="Osanai M."/>
            <person name="Park Y."/>
            <person name="Robertson H.M."/>
            <person name="Tu Z."/>
            <person name="Wang J.J."/>
            <person name="Wang S."/>
            <person name="Richards S."/>
            <person name="Song H."/>
            <person name="Zhang L."/>
            <person name="Sodergren E."/>
            <person name="Werner D."/>
            <person name="Stanke M."/>
            <person name="Morgenstern B."/>
            <person name="Solovyev V."/>
            <person name="Kosarev P."/>
            <person name="Brown G."/>
            <person name="Chen H.C."/>
            <person name="Ermolaeva O."/>
            <person name="Hlavina W."/>
            <person name="Kapustin Y."/>
            <person name="Kiryutin B."/>
            <person name="Kitts P."/>
            <person name="Maglott D."/>
            <person name="Pruitt K."/>
            <person name="Sapojnikov V."/>
            <person name="Souvorov A."/>
            <person name="Mackey A.J."/>
            <person name="Waterhouse R.M."/>
            <person name="Wyder S."/>
            <person name="Zdobnov E.M."/>
            <person name="Zdobnov E.M."/>
            <person name="Wyder S."/>
            <person name="Kriventseva E.V."/>
            <person name="Kadowaki T."/>
            <person name="Bork P."/>
            <person name="Aranda M."/>
            <person name="Bao R."/>
            <person name="Beermann A."/>
            <person name="Berns N."/>
            <person name="Bolognesi R."/>
            <person name="Bonneton F."/>
            <person name="Bopp D."/>
            <person name="Brown S.J."/>
            <person name="Bucher G."/>
            <person name="Butts T."/>
            <person name="Chaumot A."/>
            <person name="Denell R.E."/>
            <person name="Ferrier D.E."/>
            <person name="Friedrich M."/>
            <person name="Gordon C.M."/>
            <person name="Jindra M."/>
            <person name="Klingler M."/>
            <person name="Lan Q."/>
            <person name="Lattorff H.M."/>
            <person name="Laudet V."/>
            <person name="von Levetsow C."/>
            <person name="Liu Z."/>
            <person name="Lutz R."/>
            <person name="Lynch J.A."/>
            <person name="da Fonseca R.N."/>
            <person name="Posnien N."/>
            <person name="Reuter R."/>
            <person name="Roth S."/>
            <person name="Savard J."/>
            <person name="Schinko J.B."/>
            <person name="Schmitt C."/>
            <person name="Schoppmeier M."/>
            <person name="Schroder R."/>
            <person name="Shippy T.D."/>
            <person name="Simonnet F."/>
            <person name="Marques-Souza H."/>
            <person name="Tautz D."/>
            <person name="Tomoyasu Y."/>
            <person name="Trauner J."/>
            <person name="Van der Zee M."/>
            <person name="Vervoort M."/>
            <person name="Wittkopp N."/>
            <person name="Wimmer E.A."/>
            <person name="Yang X."/>
            <person name="Jones A.K."/>
            <person name="Sattelle D.B."/>
            <person name="Ebert P.R."/>
            <person name="Nelson D."/>
            <person name="Scott J.G."/>
            <person name="Beeman R.W."/>
            <person name="Muthukrishnan S."/>
            <person name="Kramer K.J."/>
            <person name="Arakane Y."/>
            <person name="Beeman R.W."/>
            <person name="Zhu Q."/>
            <person name="Hogenkamp D."/>
            <person name="Dixit R."/>
            <person name="Oppert B."/>
            <person name="Jiang H."/>
            <person name="Zou Z."/>
            <person name="Marshall J."/>
            <person name="Elpidina E."/>
            <person name="Vinokurov K."/>
            <person name="Oppert C."/>
            <person name="Zou Z."/>
            <person name="Evans J."/>
            <person name="Lu Z."/>
            <person name="Zhao P."/>
            <person name="Sumathipala N."/>
            <person name="Altincicek B."/>
            <person name="Vilcinskas A."/>
            <person name="Williams M."/>
            <person name="Hultmark D."/>
            <person name="Hetru C."/>
            <person name="Jiang H."/>
            <person name="Grimmelikhuijzen C.J."/>
            <person name="Hauser F."/>
            <person name="Cazzamali G."/>
            <person name="Williamson M."/>
            <person name="Park Y."/>
            <person name="Li B."/>
            <person name="Tanaka Y."/>
            <person name="Predel R."/>
            <person name="Neupert S."/>
            <person name="Schachtner J."/>
            <person name="Verleyen P."/>
            <person name="Raible F."/>
            <person name="Bork P."/>
            <person name="Friedrich M."/>
            <person name="Walden K.K."/>
            <person name="Robertson H.M."/>
            <person name="Angeli S."/>
            <person name="Foret S."/>
            <person name="Bucher G."/>
            <person name="Schuetz S."/>
            <person name="Maleszka R."/>
            <person name="Wimmer E.A."/>
            <person name="Beeman R.W."/>
            <person name="Lorenzen M."/>
            <person name="Tomoyasu Y."/>
            <person name="Miller S.C."/>
            <person name="Grossmann D."/>
            <person name="Bucher G."/>
        </authorList>
    </citation>
    <scope>NUCLEOTIDE SEQUENCE [LARGE SCALE GENOMIC DNA]</scope>
    <source>
        <strain evidence="10 11">Georgia GA2</strain>
    </source>
</reference>
<dbReference type="InterPro" id="IPR003961">
    <property type="entry name" value="FN3_dom"/>
</dbReference>
<dbReference type="InterPro" id="IPR003598">
    <property type="entry name" value="Ig_sub2"/>
</dbReference>
<dbReference type="Pfam" id="PF13927">
    <property type="entry name" value="Ig_3"/>
    <property type="match status" value="2"/>
</dbReference>
<dbReference type="OMA" id="RDKVYMV"/>
<dbReference type="FunCoup" id="A0A139WE49">
    <property type="interactions" value="3"/>
</dbReference>
<feature type="domain" description="Ig-like" evidence="8">
    <location>
        <begin position="458"/>
        <end position="546"/>
    </location>
</feature>
<keyword evidence="3 7" id="KW-1133">Transmembrane helix</keyword>
<accession>A0A139WE49</accession>
<feature type="region of interest" description="Disordered" evidence="6">
    <location>
        <begin position="701"/>
        <end position="743"/>
    </location>
</feature>
<sequence>MQGETTKHYLYSTVNSFSDITVQHLRAFLPQQIQRIVILDSLVVTQDIEAVEGKSVSLPCDVTPPNNHDKVYMVFWFQQGSGYPIYSFDVRGKPLSRASHWSAPDLFGSRAYFRTVSEPAQLVIDDIRRHDEGVYRCRVDFRNAQTRSFRYNLTVIVPPEQPTILDKWGRQLNGTVGPHEEGDDITLTCRTVGGHPQPTVRWLINAEMVDEQSEHNAGDVIENRLVKTSISRKDLDAIFTCQAVNTVLTEPKVASVVLDLLLKPLTVRILKTVSPLVADKRYEVTCESAGSRPPAIITWYKGKRPLRKTKQETRENVTISELTFIPTTEDDGKSITCRAENPNVTGLFLETSWKIDVVYPPQVSLHLGSTLNADDIKEGDDVYFECRVTANPQWRKLTWLHNGFVLNHNMSGRIIHSNQSLVLQKVTRQSAGRYVCSVVNSEGETLSNELNFRVQYAPTCKFDKFLVVGASRGESVDIVCEIESDPPAKSYRWKFNNSGETLDVAAERFAKTSNGTVSVLRYTPVSELDYGSLSCWAINTVGHQVNPCVFQVVAAGKPFPVRNCSLSNQTSSSVEVTCLAGFDGGLPQHFLLELYTANSLVPRYNMTSFRDPEFFLDNLEPDVTFRIVVFAVNAKGRSQGVVLEEVTFTDAEKRTASDGDLPFSPILGILIGATLTIIIVILVVIIRVRRSQSQPEVTIEQKVLGAPHHNTMSSAKPLLRSSSPRDTDEKDPDVIPAKYGSPDGECARNLGSLNGPQSLPLGSLATSPNYAQTAVPGPQWVSPVAPTTEPMYHLYNNPVAMVGTFSRDSRPKELRLGNGSSATLQRATDLELNGLAIKERLMANRLPESCV</sequence>
<feature type="domain" description="Fibronectin type-III" evidence="9">
    <location>
        <begin position="560"/>
        <end position="653"/>
    </location>
</feature>
<feature type="domain" description="Ig-like" evidence="8">
    <location>
        <begin position="162"/>
        <end position="245"/>
    </location>
</feature>
<keyword evidence="11" id="KW-1185">Reference proteome</keyword>
<keyword evidence="5" id="KW-1015">Disulfide bond</keyword>
<dbReference type="GO" id="GO:0016020">
    <property type="term" value="C:membrane"/>
    <property type="evidence" value="ECO:0007669"/>
    <property type="project" value="UniProtKB-SubCell"/>
</dbReference>
<feature type="compositionally biased region" description="Polar residues" evidence="6">
    <location>
        <begin position="710"/>
        <end position="722"/>
    </location>
</feature>
<dbReference type="InterPro" id="IPR036179">
    <property type="entry name" value="Ig-like_dom_sf"/>
</dbReference>
<evidence type="ECO:0000256" key="6">
    <source>
        <dbReference type="SAM" id="MobiDB-lite"/>
    </source>
</evidence>
<evidence type="ECO:0000256" key="3">
    <source>
        <dbReference type="ARBA" id="ARBA00022989"/>
    </source>
</evidence>
<evidence type="ECO:0008006" key="12">
    <source>
        <dbReference type="Google" id="ProtNLM"/>
    </source>
</evidence>
<evidence type="ECO:0000256" key="4">
    <source>
        <dbReference type="ARBA" id="ARBA00023136"/>
    </source>
</evidence>
<evidence type="ECO:0000256" key="1">
    <source>
        <dbReference type="ARBA" id="ARBA00004167"/>
    </source>
</evidence>